<accession>A0ABN2FJK1</accession>
<dbReference type="Proteomes" id="UP001501319">
    <property type="component" value="Unassembled WGS sequence"/>
</dbReference>
<evidence type="ECO:0000313" key="1">
    <source>
        <dbReference type="EMBL" id="GAA1650010.1"/>
    </source>
</evidence>
<sequence>MCSPRRLLDARVVFEVPGVYSPAGSGYEMLIARLIGGAGLFERKLVLGSCWACGPVRAVPAPTVPRRTPTRGSLSRGEDD</sequence>
<comment type="caution">
    <text evidence="1">The sequence shown here is derived from an EMBL/GenBank/DDBJ whole genome shotgun (WGS) entry which is preliminary data.</text>
</comment>
<reference evidence="1 2" key="1">
    <citation type="journal article" date="2019" name="Int. J. Syst. Evol. Microbiol.">
        <title>The Global Catalogue of Microorganisms (GCM) 10K type strain sequencing project: providing services to taxonomists for standard genome sequencing and annotation.</title>
        <authorList>
            <consortium name="The Broad Institute Genomics Platform"/>
            <consortium name="The Broad Institute Genome Sequencing Center for Infectious Disease"/>
            <person name="Wu L."/>
            <person name="Ma J."/>
        </authorList>
    </citation>
    <scope>NUCLEOTIDE SEQUENCE [LARGE SCALE GENOMIC DNA]</scope>
    <source>
        <strain evidence="1 2">JCM 14306</strain>
    </source>
</reference>
<dbReference type="EMBL" id="BAAANE010000007">
    <property type="protein sequence ID" value="GAA1650010.1"/>
    <property type="molecule type" value="Genomic_DNA"/>
</dbReference>
<protein>
    <submittedName>
        <fullName evidence="1">Uncharacterized protein</fullName>
    </submittedName>
</protein>
<proteinExistence type="predicted"/>
<name>A0ABN2FJK1_9ACTN</name>
<evidence type="ECO:0000313" key="2">
    <source>
        <dbReference type="Proteomes" id="UP001501319"/>
    </source>
</evidence>
<gene>
    <name evidence="1" type="ORF">GCM10009744_46980</name>
</gene>
<organism evidence="1 2">
    <name type="scientific">Kribbella alba</name>
    <dbReference type="NCBI Taxonomy" id="190197"/>
    <lineage>
        <taxon>Bacteria</taxon>
        <taxon>Bacillati</taxon>
        <taxon>Actinomycetota</taxon>
        <taxon>Actinomycetes</taxon>
        <taxon>Propionibacteriales</taxon>
        <taxon>Kribbellaceae</taxon>
        <taxon>Kribbella</taxon>
    </lineage>
</organism>
<keyword evidence="2" id="KW-1185">Reference proteome</keyword>